<dbReference type="RefSeq" id="YP_010802858.1">
    <property type="nucleotide sequence ID" value="NC_077061.1"/>
</dbReference>
<dbReference type="Proteomes" id="UP001162007">
    <property type="component" value="Segment"/>
</dbReference>
<feature type="region of interest" description="Disordered" evidence="1">
    <location>
        <begin position="130"/>
        <end position="156"/>
    </location>
</feature>
<organism evidence="2 3">
    <name type="scientific">Pacific black duck chaphamaparvovirus 1</name>
    <dbReference type="NCBI Taxonomy" id="2759407"/>
    <lineage>
        <taxon>Viruses</taxon>
        <taxon>Monodnaviria</taxon>
        <taxon>Shotokuvirae</taxon>
        <taxon>Cossaviricota</taxon>
        <taxon>Quintoviricetes</taxon>
        <taxon>Piccovirales</taxon>
        <taxon>Parvoviridae</taxon>
        <taxon>Hamaparvovirinae</taxon>
        <taxon>Chaphamaparvovirus</taxon>
        <taxon>Chaphamaparvovirus anseriform4</taxon>
    </lineage>
</organism>
<evidence type="ECO:0000256" key="1">
    <source>
        <dbReference type="SAM" id="MobiDB-lite"/>
    </source>
</evidence>
<accession>A0A7D7B0L7</accession>
<proteinExistence type="predicted"/>
<sequence length="156" mass="17697">MYICLCYRMTSFGPQGCSVLAWANMSSPIYGPETLHEGLEEQQQKIVREMLSDAAVLWGTRWGADFTWHECNGTTYIYGIMRFTISTQTLERALGGLAQHVMFHRGGPNDSWEALVRYRNCLSKWSVPDTVTESTSGQDQQEKASASFWGAKKTRR</sequence>
<evidence type="ECO:0000313" key="2">
    <source>
        <dbReference type="EMBL" id="QMI57780.1"/>
    </source>
</evidence>
<reference evidence="2" key="1">
    <citation type="journal article" date="2020" name="Sci">
        <title>Metagenomics characterisation of avian parvoviruses and picornaviruses from Australian wild ducks.</title>
        <authorList>
            <person name="Vibin J."/>
            <person name="Chamings A."/>
            <person name="Klaassen M."/>
            <person name="Bhatta T.R."/>
            <person name="Alexandersen S."/>
        </authorList>
    </citation>
    <scope>NUCLEOTIDE SEQUENCE</scope>
    <source>
        <strain evidence="2">PBDCPaV1/PBD12.16-AU-2016</strain>
    </source>
</reference>
<name>A0A7D7B0L7_9VIRU</name>
<dbReference type="KEGG" id="vg:80541668"/>
<dbReference type="GeneID" id="80541668"/>
<keyword evidence="3" id="KW-1185">Reference proteome</keyword>
<evidence type="ECO:0000313" key="3">
    <source>
        <dbReference type="Proteomes" id="UP001162007"/>
    </source>
</evidence>
<feature type="compositionally biased region" description="Polar residues" evidence="1">
    <location>
        <begin position="130"/>
        <end position="139"/>
    </location>
</feature>
<protein>
    <submittedName>
        <fullName evidence="2">Uncharacterized protein</fullName>
    </submittedName>
</protein>
<dbReference type="EMBL" id="MT247730">
    <property type="protein sequence ID" value="QMI57780.1"/>
    <property type="molecule type" value="Genomic_DNA"/>
</dbReference>